<gene>
    <name evidence="4" type="ORF">NG99_15280</name>
</gene>
<dbReference type="InterPro" id="IPR004360">
    <property type="entry name" value="Glyas_Fos-R_dOase_dom"/>
</dbReference>
<dbReference type="InterPro" id="IPR037523">
    <property type="entry name" value="VOC_core"/>
</dbReference>
<sequence>MTDPNFIILYVNSPANSTVFYEDLLGKKPIEESPTFAMFALGSGVMLGLWSKHTVEPAAIATAGCGELAFAVASNDMVNAMHADWSGRGLTTLQAPTDMDFGYTFVALDPDGHRLRVFAPSAR</sequence>
<keyword evidence="1" id="KW-0046">Antibiotic resistance</keyword>
<accession>A0A0A4A1R6</accession>
<evidence type="ECO:0000256" key="2">
    <source>
        <dbReference type="PIRSR" id="PIRSR039020-50"/>
    </source>
</evidence>
<dbReference type="eggNOG" id="COG0346">
    <property type="taxonomic scope" value="Bacteria"/>
</dbReference>
<dbReference type="Proteomes" id="UP000030351">
    <property type="component" value="Unassembled WGS sequence"/>
</dbReference>
<dbReference type="SUPFAM" id="SSF54593">
    <property type="entry name" value="Glyoxalase/Bleomycin resistance protein/Dihydroxybiphenyl dioxygenase"/>
    <property type="match status" value="1"/>
</dbReference>
<dbReference type="Gene3D" id="3.30.720.120">
    <property type="match status" value="1"/>
</dbReference>
<dbReference type="RefSeq" id="WP_034894687.1">
    <property type="nucleotide sequence ID" value="NZ_JRUQ01000043.1"/>
</dbReference>
<evidence type="ECO:0000256" key="1">
    <source>
        <dbReference type="PIRNR" id="PIRNR039020"/>
    </source>
</evidence>
<feature type="binding site" evidence="2">
    <location>
        <position position="50"/>
    </location>
    <ligand>
        <name>D-alanylgriseoluteate</name>
        <dbReference type="ChEBI" id="CHEBI:167053"/>
    </ligand>
</feature>
<name>A0A0A4A1R6_9GAMM</name>
<keyword evidence="5" id="KW-1185">Reference proteome</keyword>
<reference evidence="4 5" key="1">
    <citation type="submission" date="2014-10" db="EMBL/GenBank/DDBJ databases">
        <title>Genome sequence of Erwinia typographi M043b.</title>
        <authorList>
            <person name="Chan K.-G."/>
            <person name="Tan W.-S."/>
        </authorList>
    </citation>
    <scope>NUCLEOTIDE SEQUENCE [LARGE SCALE GENOMIC DNA]</scope>
    <source>
        <strain evidence="4 5">M043b</strain>
    </source>
</reference>
<dbReference type="GO" id="GO:0046677">
    <property type="term" value="P:response to antibiotic"/>
    <property type="evidence" value="ECO:0007669"/>
    <property type="project" value="UniProtKB-UniRule"/>
</dbReference>
<dbReference type="GO" id="GO:0042803">
    <property type="term" value="F:protein homodimerization activity"/>
    <property type="evidence" value="ECO:0007669"/>
    <property type="project" value="UniProtKB-UniRule"/>
</dbReference>
<comment type="caution">
    <text evidence="4">The sequence shown here is derived from an EMBL/GenBank/DDBJ whole genome shotgun (WGS) entry which is preliminary data.</text>
</comment>
<comment type="subunit">
    <text evidence="1">Homodimer.</text>
</comment>
<dbReference type="STRING" id="371042.NG99_15280"/>
<dbReference type="OrthoDB" id="9806945at2"/>
<comment type="function">
    <text evidence="1">Required for resistance to the phenazine antibiotic.</text>
</comment>
<dbReference type="Pfam" id="PF00903">
    <property type="entry name" value="Glyoxalase"/>
    <property type="match status" value="1"/>
</dbReference>
<dbReference type="PIRSF" id="PIRSF039020">
    <property type="entry name" value="EhpR"/>
    <property type="match status" value="1"/>
</dbReference>
<feature type="binding site" evidence="2">
    <location>
        <begin position="35"/>
        <end position="36"/>
    </location>
    <ligand>
        <name>D-alanylgriseoluteate</name>
        <dbReference type="ChEBI" id="CHEBI:167053"/>
    </ligand>
</feature>
<protein>
    <recommendedName>
        <fullName evidence="1">Phenazine antibiotic resistance protein</fullName>
    </recommendedName>
</protein>
<feature type="domain" description="VOC" evidence="3">
    <location>
        <begin position="3"/>
        <end position="120"/>
    </location>
</feature>
<dbReference type="AlphaFoldDB" id="A0A0A4A1R6"/>
<dbReference type="PROSITE" id="PS51819">
    <property type="entry name" value="VOC"/>
    <property type="match status" value="1"/>
</dbReference>
<evidence type="ECO:0000313" key="4">
    <source>
        <dbReference type="EMBL" id="KGT91878.1"/>
    </source>
</evidence>
<proteinExistence type="predicted"/>
<dbReference type="InterPro" id="IPR029068">
    <property type="entry name" value="Glyas_Bleomycin-R_OHBP_Dase"/>
</dbReference>
<dbReference type="InterPro" id="IPR026275">
    <property type="entry name" value="Glyoxalase/dOase/EhpR"/>
</dbReference>
<dbReference type="EMBL" id="JRUQ01000043">
    <property type="protein sequence ID" value="KGT91878.1"/>
    <property type="molecule type" value="Genomic_DNA"/>
</dbReference>
<evidence type="ECO:0000259" key="3">
    <source>
        <dbReference type="PROSITE" id="PS51819"/>
    </source>
</evidence>
<organism evidence="4 5">
    <name type="scientific">Erwinia typographi</name>
    <dbReference type="NCBI Taxonomy" id="371042"/>
    <lineage>
        <taxon>Bacteria</taxon>
        <taxon>Pseudomonadati</taxon>
        <taxon>Pseudomonadota</taxon>
        <taxon>Gammaproteobacteria</taxon>
        <taxon>Enterobacterales</taxon>
        <taxon>Erwiniaceae</taxon>
        <taxon>Erwinia</taxon>
    </lineage>
</organism>
<dbReference type="Gene3D" id="3.30.720.110">
    <property type="match status" value="1"/>
</dbReference>
<evidence type="ECO:0000313" key="5">
    <source>
        <dbReference type="Proteomes" id="UP000030351"/>
    </source>
</evidence>